<proteinExistence type="predicted"/>
<organism evidence="1 2">
    <name type="scientific">Stephania cephalantha</name>
    <dbReference type="NCBI Taxonomy" id="152367"/>
    <lineage>
        <taxon>Eukaryota</taxon>
        <taxon>Viridiplantae</taxon>
        <taxon>Streptophyta</taxon>
        <taxon>Embryophyta</taxon>
        <taxon>Tracheophyta</taxon>
        <taxon>Spermatophyta</taxon>
        <taxon>Magnoliopsida</taxon>
        <taxon>Ranunculales</taxon>
        <taxon>Menispermaceae</taxon>
        <taxon>Menispermoideae</taxon>
        <taxon>Cissampelideae</taxon>
        <taxon>Stephania</taxon>
    </lineage>
</organism>
<dbReference type="EMBL" id="JBBNAG010000007">
    <property type="protein sequence ID" value="KAK9118371.1"/>
    <property type="molecule type" value="Genomic_DNA"/>
</dbReference>
<evidence type="ECO:0000313" key="2">
    <source>
        <dbReference type="Proteomes" id="UP001419268"/>
    </source>
</evidence>
<accession>A0AAP0IMR4</accession>
<sequence length="59" mass="7054">MNYFIFNYTQIPQSLLIFYLFPYFERWPALAEPKHNHAMATTHPYPYKGRGALDSIDEQ</sequence>
<dbReference type="Proteomes" id="UP001419268">
    <property type="component" value="Unassembled WGS sequence"/>
</dbReference>
<gene>
    <name evidence="1" type="ORF">Scep_016464</name>
</gene>
<name>A0AAP0IMR4_9MAGN</name>
<comment type="caution">
    <text evidence="1">The sequence shown here is derived from an EMBL/GenBank/DDBJ whole genome shotgun (WGS) entry which is preliminary data.</text>
</comment>
<reference evidence="1 2" key="1">
    <citation type="submission" date="2024-01" db="EMBL/GenBank/DDBJ databases">
        <title>Genome assemblies of Stephania.</title>
        <authorList>
            <person name="Yang L."/>
        </authorList>
    </citation>
    <scope>NUCLEOTIDE SEQUENCE [LARGE SCALE GENOMIC DNA]</scope>
    <source>
        <strain evidence="1">JXDWG</strain>
        <tissue evidence="1">Leaf</tissue>
    </source>
</reference>
<keyword evidence="2" id="KW-1185">Reference proteome</keyword>
<dbReference type="AlphaFoldDB" id="A0AAP0IMR4"/>
<protein>
    <submittedName>
        <fullName evidence="1">Uncharacterized protein</fullName>
    </submittedName>
</protein>
<evidence type="ECO:0000313" key="1">
    <source>
        <dbReference type="EMBL" id="KAK9118371.1"/>
    </source>
</evidence>